<dbReference type="InterPro" id="IPR020904">
    <property type="entry name" value="Sc_DH/Rdtase_CS"/>
</dbReference>
<dbReference type="Pfam" id="PF13561">
    <property type="entry name" value="adh_short_C2"/>
    <property type="match status" value="1"/>
</dbReference>
<sequence>MTPFRLDGKAALVTGAGRGIGAAIATRLAEAGAQVLLANRSMGVAQELAASLALRGLAARAAPFDATEDGCRAAVGATLQAFGRLDILVHNAGGCPWSPLETLTGDVLEQTLALNLKSCFWLTQAALPALRRDGGRIVITSSVTGPRVAMRDATHYAAAKAGVNGFIRSAALELAPHRITVNGVEPGFVAKDRGRLSEPARKERLVRYIPLGTAGAPDDIAFAMLYFASDQARWVTGQTIVVDGGMTLPESGRVMEETWDDA</sequence>
<keyword evidence="2" id="KW-0560">Oxidoreductase</keyword>
<dbReference type="InterPro" id="IPR057326">
    <property type="entry name" value="KR_dom"/>
</dbReference>
<dbReference type="InterPro" id="IPR002347">
    <property type="entry name" value="SDR_fam"/>
</dbReference>
<dbReference type="PRINTS" id="PR00081">
    <property type="entry name" value="GDHRDH"/>
</dbReference>
<evidence type="ECO:0000256" key="1">
    <source>
        <dbReference type="ARBA" id="ARBA00006484"/>
    </source>
</evidence>
<accession>A0ABX6P6M7</accession>
<evidence type="ECO:0000259" key="3">
    <source>
        <dbReference type="SMART" id="SM00822"/>
    </source>
</evidence>
<dbReference type="InterPro" id="IPR036291">
    <property type="entry name" value="NAD(P)-bd_dom_sf"/>
</dbReference>
<organism evidence="4 5">
    <name type="scientific">Ramlibacter terrae</name>
    <dbReference type="NCBI Taxonomy" id="2732511"/>
    <lineage>
        <taxon>Bacteria</taxon>
        <taxon>Pseudomonadati</taxon>
        <taxon>Pseudomonadota</taxon>
        <taxon>Betaproteobacteria</taxon>
        <taxon>Burkholderiales</taxon>
        <taxon>Comamonadaceae</taxon>
        <taxon>Ramlibacter</taxon>
    </lineage>
</organism>
<reference evidence="4 5" key="2">
    <citation type="submission" date="2020-05" db="EMBL/GenBank/DDBJ databases">
        <authorList>
            <person name="Khan S.A."/>
            <person name="Jeon C.O."/>
            <person name="Chun B.H."/>
        </authorList>
    </citation>
    <scope>NUCLEOTIDE SEQUENCE [LARGE SCALE GENOMIC DNA]</scope>
    <source>
        <strain evidence="4 5">H242</strain>
    </source>
</reference>
<gene>
    <name evidence="4" type="ORF">HK414_17265</name>
</gene>
<comment type="similarity">
    <text evidence="1">Belongs to the short-chain dehydrogenases/reductases (SDR) family.</text>
</comment>
<evidence type="ECO:0000256" key="2">
    <source>
        <dbReference type="ARBA" id="ARBA00023002"/>
    </source>
</evidence>
<dbReference type="EMBL" id="CP053418">
    <property type="protein sequence ID" value="QJW84771.1"/>
    <property type="molecule type" value="Genomic_DNA"/>
</dbReference>
<feature type="domain" description="Ketoreductase" evidence="3">
    <location>
        <begin position="9"/>
        <end position="187"/>
    </location>
</feature>
<dbReference type="PROSITE" id="PS00061">
    <property type="entry name" value="ADH_SHORT"/>
    <property type="match status" value="1"/>
</dbReference>
<protein>
    <submittedName>
        <fullName evidence="4">SDR family oxidoreductase</fullName>
    </submittedName>
</protein>
<dbReference type="PRINTS" id="PR00080">
    <property type="entry name" value="SDRFAMILY"/>
</dbReference>
<dbReference type="PANTHER" id="PTHR43639">
    <property type="entry name" value="OXIDOREDUCTASE, SHORT-CHAIN DEHYDROGENASE/REDUCTASE FAMILY (AFU_ORTHOLOGUE AFUA_5G02870)"/>
    <property type="match status" value="1"/>
</dbReference>
<dbReference type="PANTHER" id="PTHR43639:SF1">
    <property type="entry name" value="SHORT-CHAIN DEHYDROGENASE_REDUCTASE FAMILY PROTEIN"/>
    <property type="match status" value="1"/>
</dbReference>
<proteinExistence type="inferred from homology"/>
<reference evidence="4 5" key="1">
    <citation type="submission" date="2020-05" db="EMBL/GenBank/DDBJ databases">
        <title>Ramlibacter rhizophilus sp. nov., isolated from rhizosphere soil of national flower Mugunghwa from South Korea.</title>
        <authorList>
            <person name="Zheng-Fei Y."/>
            <person name="Huan T."/>
        </authorList>
    </citation>
    <scope>NUCLEOTIDE SEQUENCE [LARGE SCALE GENOMIC DNA]</scope>
    <source>
        <strain evidence="4 5">H242</strain>
    </source>
</reference>
<dbReference type="SMART" id="SM00822">
    <property type="entry name" value="PKS_KR"/>
    <property type="match status" value="1"/>
</dbReference>
<dbReference type="SUPFAM" id="SSF51735">
    <property type="entry name" value="NAD(P)-binding Rossmann-fold domains"/>
    <property type="match status" value="1"/>
</dbReference>
<evidence type="ECO:0000313" key="5">
    <source>
        <dbReference type="Proteomes" id="UP000500826"/>
    </source>
</evidence>
<name>A0ABX6P6M7_9BURK</name>
<dbReference type="CDD" id="cd05233">
    <property type="entry name" value="SDR_c"/>
    <property type="match status" value="1"/>
</dbReference>
<evidence type="ECO:0000313" key="4">
    <source>
        <dbReference type="EMBL" id="QJW84771.1"/>
    </source>
</evidence>
<keyword evidence="5" id="KW-1185">Reference proteome</keyword>
<dbReference type="Gene3D" id="3.40.50.720">
    <property type="entry name" value="NAD(P)-binding Rossmann-like Domain"/>
    <property type="match status" value="1"/>
</dbReference>
<dbReference type="Proteomes" id="UP000500826">
    <property type="component" value="Chromosome"/>
</dbReference>